<keyword evidence="3" id="KW-1185">Reference proteome</keyword>
<evidence type="ECO:0000313" key="2">
    <source>
        <dbReference type="EMBL" id="KUO95859.1"/>
    </source>
</evidence>
<dbReference type="InterPro" id="IPR003781">
    <property type="entry name" value="CoA-bd"/>
</dbReference>
<dbReference type="RefSeq" id="WP_067715525.1">
    <property type="nucleotide sequence ID" value="NZ_LPVJ01000031.1"/>
</dbReference>
<comment type="caution">
    <text evidence="2">The sequence shown here is derived from an EMBL/GenBank/DDBJ whole genome shotgun (WGS) entry which is preliminary data.</text>
</comment>
<dbReference type="SUPFAM" id="SSF51735">
    <property type="entry name" value="NAD(P)-binding Rossmann-fold domains"/>
    <property type="match status" value="1"/>
</dbReference>
<dbReference type="PANTHER" id="PTHR33303:SF2">
    <property type="entry name" value="COA-BINDING DOMAIN-CONTAINING PROTEIN"/>
    <property type="match status" value="1"/>
</dbReference>
<gene>
    <name evidence="2" type="ORF">ATW55_08985</name>
</gene>
<dbReference type="OrthoDB" id="9804695at2"/>
<sequence length="134" mass="15202">MDEINWRAYFAEIRTIAVVGLSDNPNRDSYHVASYLLDQGYEVIPVNPAVSSVLSRKAYASLKDIPGKIDLVDVFRRSDAVPEIVHEAIALGVKRIWLQLGVTHQEAEKDAREHGVEIISDRCIKIEHHRMMHS</sequence>
<dbReference type="Proteomes" id="UP000053557">
    <property type="component" value="Unassembled WGS sequence"/>
</dbReference>
<dbReference type="Gene3D" id="3.40.50.720">
    <property type="entry name" value="NAD(P)-binding Rossmann-like Domain"/>
    <property type="match status" value="1"/>
</dbReference>
<protein>
    <submittedName>
        <fullName evidence="2">CoA-binding protein</fullName>
    </submittedName>
</protein>
<organism evidence="2 3">
    <name type="scientific">Ferroacidibacillus organovorans</name>
    <dbReference type="NCBI Taxonomy" id="1765683"/>
    <lineage>
        <taxon>Bacteria</taxon>
        <taxon>Bacillati</taxon>
        <taxon>Bacillota</taxon>
        <taxon>Bacilli</taxon>
        <taxon>Bacillales</taxon>
        <taxon>Alicyclobacillaceae</taxon>
        <taxon>Ferroacidibacillus</taxon>
    </lineage>
</organism>
<reference evidence="2 3" key="1">
    <citation type="submission" date="2015-12" db="EMBL/GenBank/DDBJ databases">
        <title>Draft genome sequence of Acidibacillus ferrooxidans ITV001, isolated from a chalcopyrite acid mine drainage site in Brazil.</title>
        <authorList>
            <person name="Dall'Agnol H."/>
            <person name="Nancucheo I."/>
            <person name="Johnson B."/>
            <person name="Oliveira R."/>
            <person name="Leite L."/>
            <person name="Pylro V."/>
            <person name="Nunes G.L."/>
            <person name="Tzotzos G."/>
            <person name="Fernandes G.R."/>
            <person name="Dutra J."/>
            <person name="Orellana S.C."/>
            <person name="Oliveira G."/>
        </authorList>
    </citation>
    <scope>NUCLEOTIDE SEQUENCE [LARGE SCALE GENOMIC DNA]</scope>
    <source>
        <strain evidence="3">ITV01</strain>
    </source>
</reference>
<accession>A0A101XQV2</accession>
<dbReference type="Pfam" id="PF13380">
    <property type="entry name" value="CoA_binding_2"/>
    <property type="match status" value="1"/>
</dbReference>
<proteinExistence type="predicted"/>
<evidence type="ECO:0000313" key="3">
    <source>
        <dbReference type="Proteomes" id="UP000053557"/>
    </source>
</evidence>
<dbReference type="AlphaFoldDB" id="A0A101XQV2"/>
<dbReference type="EMBL" id="LPVJ01000031">
    <property type="protein sequence ID" value="KUO95859.1"/>
    <property type="molecule type" value="Genomic_DNA"/>
</dbReference>
<feature type="domain" description="CoA-binding" evidence="1">
    <location>
        <begin position="9"/>
        <end position="102"/>
    </location>
</feature>
<dbReference type="PANTHER" id="PTHR33303">
    <property type="entry name" value="CYTOPLASMIC PROTEIN-RELATED"/>
    <property type="match status" value="1"/>
</dbReference>
<name>A0A101XQV2_9BACL</name>
<dbReference type="SMART" id="SM00881">
    <property type="entry name" value="CoA_binding"/>
    <property type="match status" value="1"/>
</dbReference>
<evidence type="ECO:0000259" key="1">
    <source>
        <dbReference type="SMART" id="SM00881"/>
    </source>
</evidence>
<dbReference type="InterPro" id="IPR036291">
    <property type="entry name" value="NAD(P)-bd_dom_sf"/>
</dbReference>